<feature type="transmembrane region" description="Helical" evidence="10">
    <location>
        <begin position="497"/>
        <end position="518"/>
    </location>
</feature>
<evidence type="ECO:0000256" key="4">
    <source>
        <dbReference type="ARBA" id="ARBA00022692"/>
    </source>
</evidence>
<dbReference type="CDD" id="cd09071">
    <property type="entry name" value="FAR_C"/>
    <property type="match status" value="1"/>
</dbReference>
<keyword evidence="7 10" id="KW-0443">Lipid metabolism</keyword>
<accession>A0A7F5RDU6</accession>
<dbReference type="Gene3D" id="3.40.50.720">
    <property type="entry name" value="NAD(P)-binding Rossmann-like Domain"/>
    <property type="match status" value="1"/>
</dbReference>
<keyword evidence="10" id="KW-0560">Oxidoreductase</keyword>
<dbReference type="GO" id="GO:0016020">
    <property type="term" value="C:membrane"/>
    <property type="evidence" value="ECO:0007669"/>
    <property type="project" value="UniProtKB-SubCell"/>
</dbReference>
<evidence type="ECO:0000256" key="5">
    <source>
        <dbReference type="ARBA" id="ARBA00022857"/>
    </source>
</evidence>
<evidence type="ECO:0000256" key="2">
    <source>
        <dbReference type="ARBA" id="ARBA00005928"/>
    </source>
</evidence>
<keyword evidence="5 10" id="KW-0521">NADP</keyword>
<dbReference type="KEGG" id="apln:108732604"/>
<evidence type="ECO:0000256" key="3">
    <source>
        <dbReference type="ARBA" id="ARBA00022516"/>
    </source>
</evidence>
<dbReference type="EC" id="1.2.1.84" evidence="10"/>
<dbReference type="OrthoDB" id="429813at2759"/>
<dbReference type="InterPro" id="IPR026055">
    <property type="entry name" value="FAR"/>
</dbReference>
<dbReference type="Proteomes" id="UP000192223">
    <property type="component" value="Unplaced"/>
</dbReference>
<keyword evidence="4 10" id="KW-0812">Transmembrane</keyword>
<evidence type="ECO:0000313" key="14">
    <source>
        <dbReference type="RefSeq" id="XP_025834143.1"/>
    </source>
</evidence>
<dbReference type="InterPro" id="IPR036291">
    <property type="entry name" value="NAD(P)-bd_dom_sf"/>
</dbReference>
<feature type="transmembrane region" description="Helical" evidence="10">
    <location>
        <begin position="372"/>
        <end position="395"/>
    </location>
</feature>
<dbReference type="Pfam" id="PF07993">
    <property type="entry name" value="NAD_binding_4"/>
    <property type="match status" value="1"/>
</dbReference>
<keyword evidence="13" id="KW-1185">Reference proteome</keyword>
<dbReference type="InParanoid" id="A0A7F5RDU6"/>
<dbReference type="GO" id="GO:0102965">
    <property type="term" value="F:alcohol-forming long-chain fatty acyl-CoA reductase activity"/>
    <property type="evidence" value="ECO:0007669"/>
    <property type="project" value="UniProtKB-EC"/>
</dbReference>
<name>A0A7F5RDU6_AGRPL</name>
<keyword evidence="3 10" id="KW-0444">Lipid biosynthesis</keyword>
<dbReference type="InterPro" id="IPR033640">
    <property type="entry name" value="FAR_C"/>
</dbReference>
<feature type="domain" description="Fatty acyl-CoA reductase C-terminal" evidence="11">
    <location>
        <begin position="381"/>
        <end position="473"/>
    </location>
</feature>
<comment type="subcellular location">
    <subcellularLocation>
        <location evidence="1">Membrane</location>
        <topology evidence="1">Multi-pass membrane protein</topology>
    </subcellularLocation>
</comment>
<evidence type="ECO:0000256" key="1">
    <source>
        <dbReference type="ARBA" id="ARBA00004141"/>
    </source>
</evidence>
<dbReference type="GO" id="GO:0005777">
    <property type="term" value="C:peroxisome"/>
    <property type="evidence" value="ECO:0007669"/>
    <property type="project" value="TreeGrafter"/>
</dbReference>
<dbReference type="GeneID" id="108732604"/>
<evidence type="ECO:0000256" key="6">
    <source>
        <dbReference type="ARBA" id="ARBA00022989"/>
    </source>
</evidence>
<evidence type="ECO:0000256" key="9">
    <source>
        <dbReference type="ARBA" id="ARBA00052530"/>
    </source>
</evidence>
<sequence>MYFVYMFICLQDKIIDRAAIIESQHVNRVVEACKGRTIFITGGTGFMGKVLVEKLLRTCIGIKRIYLLVRLKKGKQPDERLREMFKGVLFEKVKKLNGPDIVKKVVVIPGDVSLPNLGISSENRKILAEEVELVYHCAATIRFDETLKKAVLLNTRGTKYMLELAKEMKDLLVFVYVSTAYCHLNERVLYEKSYPPPANPHYIIKAVEWMDEEIVTSITDKLLGNCPNTYAFTKALAESLVDEQMDKLPVIIVRPSIVIPIWKEPVPGWTDNINGPTGLLIGAGKGIIRSMYCNSKGYADYLPVDVAVNGIIITSWDYIGFKKRRYYNLTSSGEIKVSWQQVIELGRRIVETKMPLNGVVWYPGGSMKKSKIMHLICVALFHYLPAAVIDFFICLSGNKPVLWRIQKRISKGFEVFEYYANNQWDFNNDDSLKARHLMNEKEKEDFKVDGKGLDLDEYFTHCVHATRLYILNEPDDTLPSARRHMLMMWGLDRLCKFILLLGLGYVTFYFIIAPLLGITL</sequence>
<dbReference type="PANTHER" id="PTHR11011">
    <property type="entry name" value="MALE STERILITY PROTEIN 2-RELATED"/>
    <property type="match status" value="1"/>
</dbReference>
<dbReference type="FunCoup" id="A0A7F5RDU6">
    <property type="interactions" value="57"/>
</dbReference>
<comment type="catalytic activity">
    <reaction evidence="9 10">
        <text>a long-chain fatty acyl-CoA + 2 NADPH + 2 H(+) = a long-chain primary fatty alcohol + 2 NADP(+) + CoA</text>
        <dbReference type="Rhea" id="RHEA:52716"/>
        <dbReference type="ChEBI" id="CHEBI:15378"/>
        <dbReference type="ChEBI" id="CHEBI:57287"/>
        <dbReference type="ChEBI" id="CHEBI:57783"/>
        <dbReference type="ChEBI" id="CHEBI:58349"/>
        <dbReference type="ChEBI" id="CHEBI:77396"/>
        <dbReference type="ChEBI" id="CHEBI:83139"/>
        <dbReference type="EC" id="1.2.1.84"/>
    </reaction>
</comment>
<dbReference type="AlphaFoldDB" id="A0A7F5RDU6"/>
<gene>
    <name evidence="14" type="primary">LOC108732604</name>
</gene>
<dbReference type="InterPro" id="IPR013120">
    <property type="entry name" value="FAR_NAD-bd"/>
</dbReference>
<dbReference type="SUPFAM" id="SSF51735">
    <property type="entry name" value="NAD(P)-binding Rossmann-fold domains"/>
    <property type="match status" value="1"/>
</dbReference>
<dbReference type="GO" id="GO:0035336">
    <property type="term" value="P:long-chain fatty-acyl-CoA metabolic process"/>
    <property type="evidence" value="ECO:0007669"/>
    <property type="project" value="TreeGrafter"/>
</dbReference>
<proteinExistence type="inferred from homology"/>
<dbReference type="GO" id="GO:0080019">
    <property type="term" value="F:alcohol-forming very long-chain fatty acyl-CoA reductase activity"/>
    <property type="evidence" value="ECO:0007669"/>
    <property type="project" value="InterPro"/>
</dbReference>
<dbReference type="FunFam" id="3.40.50.720:FF:000143">
    <property type="entry name" value="Fatty acyl-CoA reductase"/>
    <property type="match status" value="1"/>
</dbReference>
<dbReference type="RefSeq" id="XP_025834143.1">
    <property type="nucleotide sequence ID" value="XM_025978358.1"/>
</dbReference>
<evidence type="ECO:0000256" key="8">
    <source>
        <dbReference type="ARBA" id="ARBA00023136"/>
    </source>
</evidence>
<keyword evidence="6 10" id="KW-1133">Transmembrane helix</keyword>
<comment type="similarity">
    <text evidence="2 10">Belongs to the fatty acyl-CoA reductase family.</text>
</comment>
<dbReference type="Pfam" id="PF03015">
    <property type="entry name" value="Sterile"/>
    <property type="match status" value="1"/>
</dbReference>
<evidence type="ECO:0000313" key="13">
    <source>
        <dbReference type="Proteomes" id="UP000192223"/>
    </source>
</evidence>
<evidence type="ECO:0000259" key="11">
    <source>
        <dbReference type="Pfam" id="PF03015"/>
    </source>
</evidence>
<evidence type="ECO:0000256" key="10">
    <source>
        <dbReference type="RuleBase" id="RU363097"/>
    </source>
</evidence>
<dbReference type="CDD" id="cd05236">
    <property type="entry name" value="FAR-N_SDR_e"/>
    <property type="match status" value="1"/>
</dbReference>
<evidence type="ECO:0000256" key="7">
    <source>
        <dbReference type="ARBA" id="ARBA00023098"/>
    </source>
</evidence>
<dbReference type="PANTHER" id="PTHR11011:SF61">
    <property type="entry name" value="FATTY ACYL-COA REDUCTASE"/>
    <property type="match status" value="1"/>
</dbReference>
<evidence type="ECO:0000259" key="12">
    <source>
        <dbReference type="Pfam" id="PF07993"/>
    </source>
</evidence>
<reference evidence="14" key="1">
    <citation type="submission" date="2025-08" db="UniProtKB">
        <authorList>
            <consortium name="RefSeq"/>
        </authorList>
    </citation>
    <scope>IDENTIFICATION</scope>
    <source>
        <tissue evidence="14">Entire body</tissue>
    </source>
</reference>
<keyword evidence="8 10" id="KW-0472">Membrane</keyword>
<comment type="function">
    <text evidence="10">Catalyzes the reduction of fatty acyl-CoA to fatty alcohols.</text>
</comment>
<protein>
    <recommendedName>
        <fullName evidence="10">Fatty acyl-CoA reductase</fullName>
        <ecNumber evidence="10">1.2.1.84</ecNumber>
    </recommendedName>
</protein>
<feature type="domain" description="Thioester reductase (TE)" evidence="12">
    <location>
        <begin position="40"/>
        <end position="311"/>
    </location>
</feature>
<organism evidence="13 14">
    <name type="scientific">Agrilus planipennis</name>
    <name type="common">Emerald ash borer</name>
    <name type="synonym">Agrilus marcopoli</name>
    <dbReference type="NCBI Taxonomy" id="224129"/>
    <lineage>
        <taxon>Eukaryota</taxon>
        <taxon>Metazoa</taxon>
        <taxon>Ecdysozoa</taxon>
        <taxon>Arthropoda</taxon>
        <taxon>Hexapoda</taxon>
        <taxon>Insecta</taxon>
        <taxon>Pterygota</taxon>
        <taxon>Neoptera</taxon>
        <taxon>Endopterygota</taxon>
        <taxon>Coleoptera</taxon>
        <taxon>Polyphaga</taxon>
        <taxon>Elateriformia</taxon>
        <taxon>Buprestoidea</taxon>
        <taxon>Buprestidae</taxon>
        <taxon>Agrilinae</taxon>
        <taxon>Agrilus</taxon>
    </lineage>
</organism>